<dbReference type="Proteomes" id="UP001281147">
    <property type="component" value="Unassembled WGS sequence"/>
</dbReference>
<sequence>MTSSLVQDWRPRVLKHHRTCGYCGTKLSKATALRRHISEAKGHTRYRLFLFLLDGNKESLSTSASGITDEWDRDKYNELERQPAAADIIEQPSSLDSNGQEEDNSLADPFTGKIDEDVRRVIQEKQIFPIGQCPDWIRELWESSGGVPKVIPSAILYSGGSRHTDESLFLACLNAKPANVQIFNDSVTQNQDAKSQRRDLITLAYKYRDGTEVSAPASFRVTASIILENDTFMRIPNVEGQPIPQDEDFTEIIWSPCGGVTEPHIDRGKKVVSSPVGPCRKMVFLWPSTVNNLQVMEKNTTIAKKAAEVCSKLEGGFWADLGEDHALIMPHGTVHMVETYVGGFIVTKAYIDSDTVIHMSRWLGLSPSHINGLDARGKLTIVEDWMCAAGYARIAAILEGWNLAAKSLLLILGEQVHQRKDMVSFWTSVRNQDGGQYDDDVRGIINCIKAMKVRAKSR</sequence>
<accession>A0ACC3MGN3</accession>
<name>A0ACC3MGN3_9PEZI</name>
<comment type="caution">
    <text evidence="1">The sequence shown here is derived from an EMBL/GenBank/DDBJ whole genome shotgun (WGS) entry which is preliminary data.</text>
</comment>
<dbReference type="EMBL" id="JAUTXU010000261">
    <property type="protein sequence ID" value="KAK3691613.1"/>
    <property type="molecule type" value="Genomic_DNA"/>
</dbReference>
<protein>
    <submittedName>
        <fullName evidence="1">Uncharacterized protein</fullName>
    </submittedName>
</protein>
<organism evidence="1 2">
    <name type="scientific">Vermiconidia calcicola</name>
    <dbReference type="NCBI Taxonomy" id="1690605"/>
    <lineage>
        <taxon>Eukaryota</taxon>
        <taxon>Fungi</taxon>
        <taxon>Dikarya</taxon>
        <taxon>Ascomycota</taxon>
        <taxon>Pezizomycotina</taxon>
        <taxon>Dothideomycetes</taxon>
        <taxon>Dothideomycetidae</taxon>
        <taxon>Mycosphaerellales</taxon>
        <taxon>Extremaceae</taxon>
        <taxon>Vermiconidia</taxon>
    </lineage>
</organism>
<evidence type="ECO:0000313" key="2">
    <source>
        <dbReference type="Proteomes" id="UP001281147"/>
    </source>
</evidence>
<evidence type="ECO:0000313" key="1">
    <source>
        <dbReference type="EMBL" id="KAK3691613.1"/>
    </source>
</evidence>
<gene>
    <name evidence="1" type="ORF">LTR37_018530</name>
</gene>
<reference evidence="1" key="1">
    <citation type="submission" date="2023-07" db="EMBL/GenBank/DDBJ databases">
        <title>Black Yeasts Isolated from many extreme environments.</title>
        <authorList>
            <person name="Coleine C."/>
            <person name="Stajich J.E."/>
            <person name="Selbmann L."/>
        </authorList>
    </citation>
    <scope>NUCLEOTIDE SEQUENCE</scope>
    <source>
        <strain evidence="1">CCFEE 5714</strain>
    </source>
</reference>
<proteinExistence type="predicted"/>
<keyword evidence="2" id="KW-1185">Reference proteome</keyword>